<dbReference type="InterPro" id="IPR024079">
    <property type="entry name" value="MetalloPept_cat_dom_sf"/>
</dbReference>
<evidence type="ECO:0000256" key="2">
    <source>
        <dbReference type="ARBA" id="ARBA00022670"/>
    </source>
</evidence>
<keyword evidence="7" id="KW-0482">Metalloprotease</keyword>
<dbReference type="InterPro" id="IPR008754">
    <property type="entry name" value="Peptidase_M43"/>
</dbReference>
<evidence type="ECO:0000256" key="3">
    <source>
        <dbReference type="ARBA" id="ARBA00022723"/>
    </source>
</evidence>
<keyword evidence="8" id="KW-1015">Disulfide bond</keyword>
<evidence type="ECO:0000256" key="4">
    <source>
        <dbReference type="ARBA" id="ARBA00022729"/>
    </source>
</evidence>
<reference evidence="11 12" key="1">
    <citation type="submission" date="2013-08" db="EMBL/GenBank/DDBJ databases">
        <title>The genome sequence of Knoellia aerolata.</title>
        <authorList>
            <person name="Zhu W."/>
            <person name="Wang G."/>
        </authorList>
    </citation>
    <scope>NUCLEOTIDE SEQUENCE [LARGE SCALE GENOMIC DNA]</scope>
    <source>
        <strain evidence="11 12">DSM 18566</strain>
    </source>
</reference>
<sequence length="322" mass="33315">MLRPSAVLAAVVLGAAAVGFGAVGASAVPVASDGPAGVACLSAGDSAVEARDARTTLRGPRVKDPHDVPSWQAQAMEARLARALSAKRLSGGSATAARTASGAAAFTPTVVRVHWHTITSGSVGAVSPARIASQVSVLNTAYAGSGFSFTLASTTTTNNATWYTALEYGSTGERAMKTALHVGGKRDLNIYTAALADGLLGWATFPRTTVDPMDGVVLLDTSLPGGTAPYGLGDTAVHEVGHWLNLHHTFRGGCSRIGDYVSDTPPESSPANGCPTGRDTCTLAGLDPIRNFMDYTHDSCMDHFTPGQRTRMQNSWLAFRAA</sequence>
<dbReference type="SUPFAM" id="SSF55486">
    <property type="entry name" value="Metalloproteases ('zincins'), catalytic domain"/>
    <property type="match status" value="1"/>
</dbReference>
<dbReference type="GO" id="GO:0006508">
    <property type="term" value="P:proteolysis"/>
    <property type="evidence" value="ECO:0007669"/>
    <property type="project" value="UniProtKB-KW"/>
</dbReference>
<keyword evidence="2" id="KW-0645">Protease</keyword>
<evidence type="ECO:0000313" key="12">
    <source>
        <dbReference type="Proteomes" id="UP000030013"/>
    </source>
</evidence>
<feature type="domain" description="Peptidase M43 pregnancy-associated plasma-A" evidence="10">
    <location>
        <begin position="201"/>
        <end position="314"/>
    </location>
</feature>
<dbReference type="GO" id="GO:0046872">
    <property type="term" value="F:metal ion binding"/>
    <property type="evidence" value="ECO:0007669"/>
    <property type="project" value="UniProtKB-KW"/>
</dbReference>
<organism evidence="11 12">
    <name type="scientific">Knoellia aerolata DSM 18566</name>
    <dbReference type="NCBI Taxonomy" id="1385519"/>
    <lineage>
        <taxon>Bacteria</taxon>
        <taxon>Bacillati</taxon>
        <taxon>Actinomycetota</taxon>
        <taxon>Actinomycetes</taxon>
        <taxon>Micrococcales</taxon>
        <taxon>Intrasporangiaceae</taxon>
        <taxon>Knoellia</taxon>
    </lineage>
</organism>
<dbReference type="AlphaFoldDB" id="A0A0A0JL44"/>
<dbReference type="STRING" id="1385519.N801_01645"/>
<gene>
    <name evidence="11" type="ORF">N801_01645</name>
</gene>
<evidence type="ECO:0000256" key="5">
    <source>
        <dbReference type="ARBA" id="ARBA00022801"/>
    </source>
</evidence>
<keyword evidence="3" id="KW-0479">Metal-binding</keyword>
<dbReference type="Pfam" id="PF05572">
    <property type="entry name" value="Peptidase_M43"/>
    <property type="match status" value="1"/>
</dbReference>
<feature type="chain" id="PRO_5001971374" evidence="9">
    <location>
        <begin position="28"/>
        <end position="322"/>
    </location>
</feature>
<keyword evidence="6" id="KW-0862">Zinc</keyword>
<dbReference type="GO" id="GO:0008237">
    <property type="term" value="F:metallopeptidase activity"/>
    <property type="evidence" value="ECO:0007669"/>
    <property type="project" value="UniProtKB-KW"/>
</dbReference>
<evidence type="ECO:0000256" key="9">
    <source>
        <dbReference type="SAM" id="SignalP"/>
    </source>
</evidence>
<evidence type="ECO:0000313" key="11">
    <source>
        <dbReference type="EMBL" id="KGN36361.1"/>
    </source>
</evidence>
<protein>
    <submittedName>
        <fullName evidence="11">Peptidase</fullName>
    </submittedName>
</protein>
<dbReference type="PANTHER" id="PTHR47466">
    <property type="match status" value="1"/>
</dbReference>
<comment type="caution">
    <text evidence="11">The sequence shown here is derived from an EMBL/GenBank/DDBJ whole genome shotgun (WGS) entry which is preliminary data.</text>
</comment>
<keyword evidence="4 9" id="KW-0732">Signal</keyword>
<evidence type="ECO:0000256" key="8">
    <source>
        <dbReference type="ARBA" id="ARBA00023157"/>
    </source>
</evidence>
<feature type="signal peptide" evidence="9">
    <location>
        <begin position="1"/>
        <end position="27"/>
    </location>
</feature>
<dbReference type="Proteomes" id="UP000030013">
    <property type="component" value="Unassembled WGS sequence"/>
</dbReference>
<evidence type="ECO:0000256" key="1">
    <source>
        <dbReference type="ARBA" id="ARBA00008721"/>
    </source>
</evidence>
<evidence type="ECO:0000256" key="7">
    <source>
        <dbReference type="ARBA" id="ARBA00023049"/>
    </source>
</evidence>
<dbReference type="CDD" id="cd04275">
    <property type="entry name" value="ZnMc_pappalysin_like"/>
    <property type="match status" value="1"/>
</dbReference>
<dbReference type="Gene3D" id="3.40.390.10">
    <property type="entry name" value="Collagenase (Catalytic Domain)"/>
    <property type="match status" value="1"/>
</dbReference>
<dbReference type="eggNOG" id="COG3291">
    <property type="taxonomic scope" value="Bacteria"/>
</dbReference>
<accession>A0A0A0JL44</accession>
<evidence type="ECO:0000256" key="6">
    <source>
        <dbReference type="ARBA" id="ARBA00022833"/>
    </source>
</evidence>
<name>A0A0A0JL44_9MICO</name>
<dbReference type="MEROPS" id="M43.008"/>
<dbReference type="PANTHER" id="PTHR47466:SF1">
    <property type="entry name" value="METALLOPROTEASE MEP1 (AFU_ORTHOLOGUE AFUA_1G07730)-RELATED"/>
    <property type="match status" value="1"/>
</dbReference>
<keyword evidence="5" id="KW-0378">Hydrolase</keyword>
<comment type="similarity">
    <text evidence="1">Belongs to the peptidase M43B family.</text>
</comment>
<dbReference type="EMBL" id="AVPL01000118">
    <property type="protein sequence ID" value="KGN36361.1"/>
    <property type="molecule type" value="Genomic_DNA"/>
</dbReference>
<evidence type="ECO:0000259" key="10">
    <source>
        <dbReference type="Pfam" id="PF05572"/>
    </source>
</evidence>
<keyword evidence="12" id="KW-1185">Reference proteome</keyword>
<proteinExistence type="inferred from homology"/>